<dbReference type="AlphaFoldDB" id="A0A6A5BPR9"/>
<feature type="region of interest" description="Disordered" evidence="2">
    <location>
        <begin position="781"/>
        <end position="827"/>
    </location>
</feature>
<protein>
    <recommendedName>
        <fullName evidence="3">USP domain-containing protein</fullName>
    </recommendedName>
</protein>
<dbReference type="Pfam" id="PF00443">
    <property type="entry name" value="UCH"/>
    <property type="match status" value="1"/>
</dbReference>
<dbReference type="RefSeq" id="XP_044561515.1">
    <property type="nucleotide sequence ID" value="XM_044707474.1"/>
</dbReference>
<feature type="coiled-coil region" evidence="1">
    <location>
        <begin position="448"/>
        <end position="475"/>
    </location>
</feature>
<dbReference type="VEuPathDB" id="AmoebaDB:FDP41_004097"/>
<dbReference type="InterPro" id="IPR050164">
    <property type="entry name" value="Peptidase_C19"/>
</dbReference>
<accession>A0A6A5BPR9</accession>
<dbReference type="Gene3D" id="3.90.70.10">
    <property type="entry name" value="Cysteine proteinases"/>
    <property type="match status" value="1"/>
</dbReference>
<feature type="region of interest" description="Disordered" evidence="2">
    <location>
        <begin position="1"/>
        <end position="45"/>
    </location>
</feature>
<dbReference type="GO" id="GO:0004843">
    <property type="term" value="F:cysteine-type deubiquitinase activity"/>
    <property type="evidence" value="ECO:0007669"/>
    <property type="project" value="InterPro"/>
</dbReference>
<feature type="compositionally biased region" description="Polar residues" evidence="2">
    <location>
        <begin position="7"/>
        <end position="31"/>
    </location>
</feature>
<dbReference type="InterPro" id="IPR018200">
    <property type="entry name" value="USP_CS"/>
</dbReference>
<dbReference type="GeneID" id="68111315"/>
<dbReference type="GO" id="GO:0005634">
    <property type="term" value="C:nucleus"/>
    <property type="evidence" value="ECO:0007669"/>
    <property type="project" value="TreeGrafter"/>
</dbReference>
<gene>
    <name evidence="4" type="ORF">FDP41_004097</name>
</gene>
<dbReference type="GO" id="GO:0005829">
    <property type="term" value="C:cytosol"/>
    <property type="evidence" value="ECO:0007669"/>
    <property type="project" value="TreeGrafter"/>
</dbReference>
<evidence type="ECO:0000313" key="4">
    <source>
        <dbReference type="EMBL" id="KAF0976802.1"/>
    </source>
</evidence>
<feature type="domain" description="USP" evidence="3">
    <location>
        <begin position="90"/>
        <end position="429"/>
    </location>
</feature>
<dbReference type="GO" id="GO:0016579">
    <property type="term" value="P:protein deubiquitination"/>
    <property type="evidence" value="ECO:0007669"/>
    <property type="project" value="InterPro"/>
</dbReference>
<reference evidence="4 5" key="1">
    <citation type="journal article" date="2019" name="Sci. Rep.">
        <title>Nanopore sequencing improves the draft genome of the human pathogenic amoeba Naegleria fowleri.</title>
        <authorList>
            <person name="Liechti N."/>
            <person name="Schurch N."/>
            <person name="Bruggmann R."/>
            <person name="Wittwer M."/>
        </authorList>
    </citation>
    <scope>NUCLEOTIDE SEQUENCE [LARGE SCALE GENOMIC DNA]</scope>
    <source>
        <strain evidence="4 5">ATCC 30894</strain>
    </source>
</reference>
<dbReference type="PROSITE" id="PS50235">
    <property type="entry name" value="USP_3"/>
    <property type="match status" value="1"/>
</dbReference>
<dbReference type="InterPro" id="IPR028889">
    <property type="entry name" value="USP"/>
</dbReference>
<dbReference type="PROSITE" id="PS00972">
    <property type="entry name" value="USP_1"/>
    <property type="match status" value="1"/>
</dbReference>
<organism evidence="4 5">
    <name type="scientific">Naegleria fowleri</name>
    <name type="common">Brain eating amoeba</name>
    <dbReference type="NCBI Taxonomy" id="5763"/>
    <lineage>
        <taxon>Eukaryota</taxon>
        <taxon>Discoba</taxon>
        <taxon>Heterolobosea</taxon>
        <taxon>Tetramitia</taxon>
        <taxon>Eutetramitia</taxon>
        <taxon>Vahlkampfiidae</taxon>
        <taxon>Naegleria</taxon>
    </lineage>
</organism>
<feature type="compositionally biased region" description="Basic and acidic residues" evidence="2">
    <location>
        <begin position="781"/>
        <end position="793"/>
    </location>
</feature>
<feature type="region of interest" description="Disordered" evidence="2">
    <location>
        <begin position="1077"/>
        <end position="1168"/>
    </location>
</feature>
<dbReference type="InterPro" id="IPR001394">
    <property type="entry name" value="Peptidase_C19_UCH"/>
</dbReference>
<name>A0A6A5BPR9_NAEFO</name>
<sequence length="1168" mass="134327">MAKIDPSSASTSGNHQEGSSSSIPNQNVTNGTSSSNVPPPPPSNTSVLFNSAVASFLSHSSGTTTTAGSSSTNTNCNGTSTSITTQNNFVGLANQGATCYLNSLVQSLFHTPEFRYVIFKWRYDAQRDPSKERCIPYQLQRLFAFLTLSKRKAVPTTSLTKSFGWEQSDAFVQHDVQELNRLLFDAIDVSLIASRNTDNKETQNGHTPKIKELTNFHDVLISDIYSGIMLDYIEAKDHKRESGEPVGRVREDIYMDLQLVVRSVSSVEEALDNYVKPELLEGNEQWICEELGNKKIDAIKGLKLKTLPYILTLHLKRFDYDLQTWTRIKLGNMVTFPFELDMTKYVTNQSGSYIYDLFAVLIHSGSALGGHYYAYIKSFSTGKWYNFNDSNVSEIDAQQVKLMYGTNDASATGRYSSSTNAYMLLYRKRDEILNINHVEENMIPDDLREEVEKDNEQIVEELRKAEEARQSLNLRIKCEGQPVLSITVKKTDTMKQVLEKVHEMMSRRENFYSKLSNCRLRKFDIMKQVPTSSFHRHGDQPISRFNMFNGTILYLETKESDEEWKEITEYITIYVCPFNEENNDFDQPRSVKITTTHTLLDIKKEIEKELQRERFPNEKLNLVIMRNDQLILFHNVEENDRTIENGLNIVGSDLVYVETLENPTQNLETKVLAKLEEMKYCFDVLINTFDKPNDYTTAVTVDKRKTVRDLKERIAKILQTEPSAFRLCTKMHMQPINEDMLIAECPHIFEYTSLHVEKGAAPKEGEVILQLYVHLPWLSEKQHQEKPPEEEPKSPPQQENVHHDIASNNVPPPPNTESGVMMTCEPPPSSSTAVVLAPKDGPVYNQGMRYLDVMQKLKDEFRFVDKIVINQQETLGQFKKRIFEKYFSNPDSDQYVPLELMRLRTKVGVFLQNMLIHDDKTLKENISDLTNNKHILVQIMEKPMTMREGDMTIYVQRWLPSEWKFYGGSDAKFEVLIPKESDSLSPQTLRSKIYESLKHSALSDVSPERFEQIGISRAPGQFDYFITKECIQVAILNYDEIDSVKDLYRPPFIIKQDEIFIVRMKDEVDKYDMEEYKQKKKAEANAPSTSRVQEKALKIKVLDKETEEKEQRLKEERESEEQKKKESQETDQNGTSSNHHDAMNIDSSTSSSTQENPKKKLKLKADEA</sequence>
<evidence type="ECO:0000259" key="3">
    <source>
        <dbReference type="PROSITE" id="PS50235"/>
    </source>
</evidence>
<dbReference type="OrthoDB" id="289038at2759"/>
<dbReference type="OMA" id="ITEYITI"/>
<comment type="caution">
    <text evidence="4">The sequence shown here is derived from an EMBL/GenBank/DDBJ whole genome shotgun (WGS) entry which is preliminary data.</text>
</comment>
<dbReference type="EMBL" id="VFQX01000036">
    <property type="protein sequence ID" value="KAF0976802.1"/>
    <property type="molecule type" value="Genomic_DNA"/>
</dbReference>
<feature type="compositionally biased region" description="Polar residues" evidence="2">
    <location>
        <begin position="1145"/>
        <end position="1155"/>
    </location>
</feature>
<evidence type="ECO:0000256" key="1">
    <source>
        <dbReference type="SAM" id="Coils"/>
    </source>
</evidence>
<feature type="compositionally biased region" description="Basic and acidic residues" evidence="2">
    <location>
        <begin position="1092"/>
        <end position="1128"/>
    </location>
</feature>
<dbReference type="InterPro" id="IPR038765">
    <property type="entry name" value="Papain-like_cys_pep_sf"/>
</dbReference>
<dbReference type="SUPFAM" id="SSF54001">
    <property type="entry name" value="Cysteine proteinases"/>
    <property type="match status" value="1"/>
</dbReference>
<evidence type="ECO:0000313" key="5">
    <source>
        <dbReference type="Proteomes" id="UP000444721"/>
    </source>
</evidence>
<dbReference type="VEuPathDB" id="AmoebaDB:NfTy_069080"/>
<dbReference type="Proteomes" id="UP000444721">
    <property type="component" value="Unassembled WGS sequence"/>
</dbReference>
<keyword evidence="5" id="KW-1185">Reference proteome</keyword>
<dbReference type="PANTHER" id="PTHR24006:SF702">
    <property type="entry name" value="UBIQUITIN CARBOXYL-TERMINAL HYDROLASE 47"/>
    <property type="match status" value="1"/>
</dbReference>
<dbReference type="VEuPathDB" id="AmoebaDB:NF0077590"/>
<evidence type="ECO:0000256" key="2">
    <source>
        <dbReference type="SAM" id="MobiDB-lite"/>
    </source>
</evidence>
<dbReference type="VEuPathDB" id="AmoebaDB:NF0087620"/>
<proteinExistence type="predicted"/>
<dbReference type="PANTHER" id="PTHR24006">
    <property type="entry name" value="UBIQUITIN CARBOXYL-TERMINAL HYDROLASE"/>
    <property type="match status" value="1"/>
</dbReference>
<keyword evidence="1" id="KW-0175">Coiled coil</keyword>
<dbReference type="PROSITE" id="PS00973">
    <property type="entry name" value="USP_2"/>
    <property type="match status" value="1"/>
</dbReference>